<feature type="binding site" evidence="17">
    <location>
        <position position="1304"/>
    </location>
    <ligand>
        <name>Ca(2+)</name>
        <dbReference type="ChEBI" id="CHEBI:29108"/>
    </ligand>
</feature>
<keyword evidence="9 17" id="KW-0106">Calcium</keyword>
<keyword evidence="10 18" id="KW-0851">Voltage-gated channel</keyword>
<dbReference type="InterPro" id="IPR027359">
    <property type="entry name" value="Volt_channel_dom_sf"/>
</dbReference>
<dbReference type="InterPro" id="IPR011990">
    <property type="entry name" value="TPR-like_helical_dom_sf"/>
</dbReference>
<comment type="similarity">
    <text evidence="18">Belongs to the calcium channel alpha-1 subunit (TC 1.A.1.11) family.</text>
</comment>
<dbReference type="GO" id="GO:0086010">
    <property type="term" value="P:membrane depolarization during action potential"/>
    <property type="evidence" value="ECO:0000318"/>
    <property type="project" value="GO_Central"/>
</dbReference>
<feature type="transmembrane region" description="Helical" evidence="20">
    <location>
        <begin position="1088"/>
        <end position="1106"/>
    </location>
</feature>
<dbReference type="GO" id="GO:0070509">
    <property type="term" value="P:calcium ion import"/>
    <property type="evidence" value="ECO:0000318"/>
    <property type="project" value="GO_Central"/>
</dbReference>
<feature type="domain" description="EF-hand" evidence="21">
    <location>
        <begin position="1668"/>
        <end position="1703"/>
    </location>
</feature>
<keyword evidence="12" id="KW-0406">Ion transport</keyword>
<dbReference type="Pfam" id="PF00520">
    <property type="entry name" value="Ion_trans"/>
    <property type="match status" value="4"/>
</dbReference>
<protein>
    <recommendedName>
        <fullName evidence="16">Voltage-dependent calcium channel type A subunit alpha-1</fullName>
    </recommendedName>
</protein>
<evidence type="ECO:0000256" key="11">
    <source>
        <dbReference type="ARBA" id="ARBA00022989"/>
    </source>
</evidence>
<dbReference type="Pfam" id="PF08763">
    <property type="entry name" value="Ca_chan_IQ"/>
    <property type="match status" value="1"/>
</dbReference>
<evidence type="ECO:0000256" key="10">
    <source>
        <dbReference type="ARBA" id="ARBA00022882"/>
    </source>
</evidence>
<dbReference type="GO" id="GO:0008332">
    <property type="term" value="F:low voltage-gated calcium channel activity"/>
    <property type="evidence" value="ECO:0000318"/>
    <property type="project" value="GO_Central"/>
</dbReference>
<keyword evidence="5 18" id="KW-0107">Calcium channel</keyword>
<dbReference type="Gene3D" id="1.25.40.10">
    <property type="entry name" value="Tetratricopeptide repeat domain"/>
    <property type="match status" value="1"/>
</dbReference>
<keyword evidence="13 20" id="KW-0472">Membrane</keyword>
<dbReference type="InterPro" id="IPR002048">
    <property type="entry name" value="EF_hand_dom"/>
</dbReference>
<evidence type="ECO:0000256" key="19">
    <source>
        <dbReference type="SAM" id="MobiDB-lite"/>
    </source>
</evidence>
<evidence type="ECO:0000256" key="13">
    <source>
        <dbReference type="ARBA" id="ARBA00023136"/>
    </source>
</evidence>
<feature type="compositionally biased region" description="Basic and acidic residues" evidence="19">
    <location>
        <begin position="936"/>
        <end position="948"/>
    </location>
</feature>
<feature type="transmembrane region" description="Helical" evidence="20">
    <location>
        <begin position="181"/>
        <end position="200"/>
    </location>
</feature>
<evidence type="ECO:0000256" key="17">
    <source>
        <dbReference type="PIRSR" id="PIRSR602077-1"/>
    </source>
</evidence>
<feature type="compositionally biased region" description="Basic and acidic residues" evidence="19">
    <location>
        <begin position="960"/>
        <end position="986"/>
    </location>
</feature>
<dbReference type="FunFam" id="1.10.238.10:FF:000063">
    <property type="entry name" value="Voltage-dependent N-type calcium channel subunit alpha"/>
    <property type="match status" value="1"/>
</dbReference>
<dbReference type="RefSeq" id="XP_035684354.1">
    <property type="nucleotide sequence ID" value="XM_035828461.1"/>
</dbReference>
<feature type="compositionally biased region" description="Basic and acidic residues" evidence="19">
    <location>
        <begin position="845"/>
        <end position="893"/>
    </location>
</feature>
<evidence type="ECO:0000313" key="23">
    <source>
        <dbReference type="RefSeq" id="XP_035684354.1"/>
    </source>
</evidence>
<dbReference type="GO" id="GO:0005248">
    <property type="term" value="F:voltage-gated sodium channel activity"/>
    <property type="evidence" value="ECO:0000318"/>
    <property type="project" value="GO_Central"/>
</dbReference>
<evidence type="ECO:0000256" key="20">
    <source>
        <dbReference type="SAM" id="Phobius"/>
    </source>
</evidence>
<dbReference type="Gene3D" id="1.10.287.70">
    <property type="match status" value="4"/>
</dbReference>
<feature type="transmembrane region" description="Helical" evidence="20">
    <location>
        <begin position="1221"/>
        <end position="1243"/>
    </location>
</feature>
<accession>A0A9J7LJZ1</accession>
<evidence type="ECO:0000256" key="18">
    <source>
        <dbReference type="RuleBase" id="RU003808"/>
    </source>
</evidence>
<dbReference type="FunFam" id="1.20.120.350:FF:000001">
    <property type="entry name" value="Voltage-dependent L-type calcium channel subunit alpha"/>
    <property type="match status" value="1"/>
</dbReference>
<keyword evidence="14" id="KW-0325">Glycoprotein</keyword>
<evidence type="ECO:0000256" key="15">
    <source>
        <dbReference type="ARBA" id="ARBA00023303"/>
    </source>
</evidence>
<dbReference type="InterPro" id="IPR005821">
    <property type="entry name" value="Ion_trans_dom"/>
</dbReference>
<evidence type="ECO:0000256" key="4">
    <source>
        <dbReference type="ARBA" id="ARBA00022568"/>
    </source>
</evidence>
<keyword evidence="2" id="KW-0813">Transport</keyword>
<feature type="transmembrane region" description="Helical" evidence="20">
    <location>
        <begin position="1407"/>
        <end position="1430"/>
    </location>
</feature>
<feature type="transmembrane region" description="Helical" evidence="20">
    <location>
        <begin position="565"/>
        <end position="585"/>
    </location>
</feature>
<dbReference type="PANTHER" id="PTHR45628:SF7">
    <property type="entry name" value="VOLTAGE-DEPENDENT CALCIUM CHANNEL TYPE A SUBUNIT ALPHA-1"/>
    <property type="match status" value="1"/>
</dbReference>
<evidence type="ECO:0000256" key="16">
    <source>
        <dbReference type="ARBA" id="ARBA00069462"/>
    </source>
</evidence>
<feature type="transmembrane region" description="Helical" evidence="20">
    <location>
        <begin position="1126"/>
        <end position="1146"/>
    </location>
</feature>
<reference evidence="23" key="2">
    <citation type="submission" date="2025-08" db="UniProtKB">
        <authorList>
            <consortium name="RefSeq"/>
        </authorList>
    </citation>
    <scope>IDENTIFICATION</scope>
    <source>
        <strain evidence="23">S238N-H82</strain>
        <tissue evidence="23">Testes</tissue>
    </source>
</reference>
<evidence type="ECO:0000256" key="2">
    <source>
        <dbReference type="ARBA" id="ARBA00022448"/>
    </source>
</evidence>
<name>A0A9J7LJZ1_BRAFL</name>
<dbReference type="PROSITE" id="PS50222">
    <property type="entry name" value="EF_HAND_2"/>
    <property type="match status" value="1"/>
</dbReference>
<dbReference type="Gene3D" id="6.10.250.2500">
    <property type="match status" value="1"/>
</dbReference>
<feature type="transmembrane region" description="Helical" evidence="20">
    <location>
        <begin position="424"/>
        <end position="451"/>
    </location>
</feature>
<dbReference type="Gene3D" id="1.20.120.350">
    <property type="entry name" value="Voltage-gated potassium channels. Chain C"/>
    <property type="match status" value="4"/>
</dbReference>
<dbReference type="PRINTS" id="PR00167">
    <property type="entry name" value="CACHANNEL"/>
</dbReference>
<feature type="transmembrane region" description="Helical" evidence="20">
    <location>
        <begin position="1290"/>
        <end position="1312"/>
    </location>
</feature>
<proteinExistence type="inferred from homology"/>
<feature type="transmembrane region" description="Helical" evidence="20">
    <location>
        <begin position="771"/>
        <end position="792"/>
    </location>
</feature>
<evidence type="ECO:0000256" key="3">
    <source>
        <dbReference type="ARBA" id="ARBA00022553"/>
    </source>
</evidence>
<dbReference type="InterPro" id="IPR014873">
    <property type="entry name" value="VDCC_a1su_IQ"/>
</dbReference>
<feature type="transmembrane region" description="Helical" evidence="20">
    <location>
        <begin position="220"/>
        <end position="241"/>
    </location>
</feature>
<dbReference type="SUPFAM" id="SSF81324">
    <property type="entry name" value="Voltage-gated potassium channels"/>
    <property type="match status" value="4"/>
</dbReference>
<reference evidence="22" key="1">
    <citation type="journal article" date="2020" name="Nat. Ecol. Evol.">
        <title>Deeply conserved synteny resolves early events in vertebrate evolution.</title>
        <authorList>
            <person name="Simakov O."/>
            <person name="Marletaz F."/>
            <person name="Yue J.X."/>
            <person name="O'Connell B."/>
            <person name="Jenkins J."/>
            <person name="Brandt A."/>
            <person name="Calef R."/>
            <person name="Tung C.H."/>
            <person name="Huang T.K."/>
            <person name="Schmutz J."/>
            <person name="Satoh N."/>
            <person name="Yu J.K."/>
            <person name="Putnam N.H."/>
            <person name="Green R.E."/>
            <person name="Rokhsar D.S."/>
        </authorList>
    </citation>
    <scope>NUCLEOTIDE SEQUENCE [LARGE SCALE GENOMIC DNA]</scope>
    <source>
        <strain evidence="22">S238N-H82</strain>
    </source>
</reference>
<sequence>MSDLATRASRGLANVASGLIKFNVEQKKQPMRRDYSAHEQIMQSDDQNALSVPDQLDGQDGYQYEGSPRMGRRHGLTSGHREAAMASSQASRTTTSLQKDLEMASFSASGAGPPMNPEERRRQLEERRKYKHTVARRARTMAYYNPIPAQKNCITDNRSLFILREDNIIRRYCKRITEWGPFDYFIICTIVANCVVLALEDHLPKDDRTPLSEQLELTEPYFLGIFCVEAAVKIIALGFVLHKGSYLRNGWNIMDFVVVVTGLMSTFVQSNNVDLRTLRAVRVLRPLKLVAGIPSLQVVLKSIIRAMAPLLQIALLVLFAILIFAIIGLEFYTGIFHLACHNNVTGELVEEQVCGANFSLVNSTLYMCNEGELCIEYWDGPNNGITNFDNIGYAMLTVFQLITMEGWTQVLYWCNDSLGNSFNWLYFIPIIILGSFFMLNLVLGVLSGMFAKERERVENRREFLKMRRQAQIEKELNGYLEWICKAEEVILAEAAQREEVILAEDKEAEQKRKAKQRKLGKGKGASQEGDGFSNKKEDEGGTCPSWKVFEKRVRYGIRRIVKTQVFYWGVICLVFLNTICTAMVHHGQDPLLTNFLDFAEIGFLCLFILEMLVKMYGLGPKQYFRSAFNRFDCAVIIGSIFEVVWTTLKPGQSFGISVLRALRLLRIFKVTKYWGALSNLVISLLNSMRSIISLLFLLFLFLLIFALLGMQLFGGEFNFDDGRPASNFDTFPIALLTVFQILTGEDWNEVMYAAIKAKGGVKGQGMIYSSYFIILVMFGNYTLLNVFLAIAVDNLANAEEITKGDVEEDEEKAKAREQKIKEELKDFSPTSGPPHGPTTIIALEDKKKLADNSPRTNHDTVDGRGRSQSRGGDRTRGRSPLDPRAPQERQSRRDRPRRRPPSNIPEEFQRNNPARSSRQSRDSSLPPDGRAGPRHPRMDGNRRNRDSSLDGGMGPRRRDRSSSDARNDPGRRSRRDIGRTPDDDQRKRRRRRQPNDQDTDVTDSGIDTLQGRRRHKRRDADERDEFGKSMQRDEHGDRRGTMDGDGEKAEHKEEYGEPKPMVPYSSMFIFSTTNPVRLAAHWIINLRFFDPAIMFVIVCSSITLAAEDPVNKVSQRNEILKYFDYVFTGIFTFEMTIKLIDMGVVLHKGAYFRDLWNFLDAVVVTGALVAFAFSGSQGGGKNLNTIKTLRVLRVLRPLKSIKRLPKLKAVFDCVIHSIKNVINILIVYMLFQFIFAVVAVQLYKGKFYYCTDASKNKEESCQGYYLEYNDDEVNVQPREWKRRDFHYDNVFWALLTLFTVTTGEGWPAILQWSMDSTTEDTGPSPGYRKEMAIYYVVYFVVFPFFFVNIFVALIIITFQEEGEKQALESGILDKNERNCIDFAMNAKPMTRYMPENKKSFQFKMWKFVVSPPFEYFIMAMIALNTVALMCRHYKQTADWDEILNYFNIAFTSLFGLECILKMIGFGPRNYFRDAWNVFDFITVVGSVTDILVSNFGGDFADNFISLSFLRLFRAARLIKLLRQGETIRTLLWTFIQSFKALPYVVLLIAMLLFIYAIVGMQVFGNIALDDETEIHRHNNFRTFIQGLMVLFRCATGEAWQEIMLSCLPGAECDAQSEDPGPNCGSTFAYFYFTSFIFLCSFLMLNLFVAVIMDNFDYLTRDTSILGPHHLEEYIRVWADFDPGATGRISYTDMFDLLKQLNPPLGFGRKCPARVAYKRLIRMNMAVDDNKTVHFTTTLFALIRTSLNIKIDKPELQNKADRELRDALINTWPQVPRKTIDMLMPPDEELRKDRLTVGKIYGALLLHDYFKQWKAKKLKEQTRGDGRKVLRQQSSFFQRMINTFTPSKEDVRAENAGPALPGAQQPKLFGNANLNVPDRDGNPHPTATASSSNNPNHSQAIEMRPLENNTRTIETEPSRSTSMSKFGAPQYDRDAVRRSASMQANGRTAGQYSEDPLGILNTAQYTPEAKLAYILAFCDFQHIPLHYLREGYKKLNTVALSESVLRVGSELGGESVDFYANIKLLTQTRYLIKEDTPKAMVSMRPLTQKCARGALSNSEICLYINCLAMTITQQYRDGGRAAVQDALYEHAEQVLLYSENYGVYSHSVGLLYLAVGRYLSHTGHFVEAENHYTKAMNCVADNTNTGPDLDMDPAFLQAIINKEMGKTWHRCGNLDQAVDLLMNADDVLGSSRDGPAVKTRYPEPSNLWLIAERLDCCDSFAKVFTDKGDFTTASTWIAKAEGLLRTPGLVGVQRYTENVAIYYRHVLDSTIERFYIAQDDYRKGTGYYAQLMSVTDTTNVRFAFMQSQYWSMRVSELEEPDIDLLEEAAHKVLKSQAILVRKVGKKHSSYAWNCRILASILARMDDRLEEALDKLEEAEAIQQTTYPNHEQLGQTCYLQGLVYLDIDRLQEGKEYLQAAMEYFGPQHPRALTIIPLLMGELSGYSEA</sequence>
<feature type="transmembrane region" description="Helical" evidence="20">
    <location>
        <begin position="591"/>
        <end position="613"/>
    </location>
</feature>
<keyword evidence="8" id="KW-0677">Repeat</keyword>
<feature type="region of interest" description="Disordered" evidence="19">
    <location>
        <begin position="513"/>
        <end position="541"/>
    </location>
</feature>
<dbReference type="GO" id="GO:0005509">
    <property type="term" value="F:calcium ion binding"/>
    <property type="evidence" value="ECO:0007669"/>
    <property type="project" value="InterPro"/>
</dbReference>
<feature type="transmembrane region" description="Helical" evidence="20">
    <location>
        <begin position="1158"/>
        <end position="1175"/>
    </location>
</feature>
<evidence type="ECO:0000256" key="8">
    <source>
        <dbReference type="ARBA" id="ARBA00022737"/>
    </source>
</evidence>
<feature type="transmembrane region" description="Helical" evidence="20">
    <location>
        <begin position="691"/>
        <end position="713"/>
    </location>
</feature>
<evidence type="ECO:0000256" key="14">
    <source>
        <dbReference type="ARBA" id="ARBA00023180"/>
    </source>
</evidence>
<dbReference type="Pfam" id="PF16905">
    <property type="entry name" value="GPHH"/>
    <property type="match status" value="1"/>
</dbReference>
<feature type="compositionally biased region" description="Basic and acidic residues" evidence="19">
    <location>
        <begin position="1018"/>
        <end position="1057"/>
    </location>
</feature>
<feature type="transmembrane region" description="Helical" evidence="20">
    <location>
        <begin position="1332"/>
        <end position="1356"/>
    </location>
</feature>
<feature type="region of interest" description="Disordered" evidence="19">
    <location>
        <begin position="1846"/>
        <end position="1933"/>
    </location>
</feature>
<dbReference type="GeneID" id="118421257"/>
<dbReference type="InterPro" id="IPR050599">
    <property type="entry name" value="VDCC_alpha-1_subunit"/>
</dbReference>
<evidence type="ECO:0000256" key="5">
    <source>
        <dbReference type="ARBA" id="ARBA00022673"/>
    </source>
</evidence>
<evidence type="ECO:0000259" key="21">
    <source>
        <dbReference type="PROSITE" id="PS50222"/>
    </source>
</evidence>
<feature type="binding site" evidence="17">
    <location>
        <position position="405"/>
    </location>
    <ligand>
        <name>Ca(2+)</name>
        <dbReference type="ChEBI" id="CHEBI:29108"/>
    </ligand>
</feature>
<keyword evidence="3" id="KW-0597">Phosphoprotein</keyword>
<dbReference type="Gene3D" id="1.10.238.10">
    <property type="entry name" value="EF-hand"/>
    <property type="match status" value="1"/>
</dbReference>
<feature type="region of interest" description="Disordered" evidence="19">
    <location>
        <begin position="45"/>
        <end position="129"/>
    </location>
</feature>
<dbReference type="GO" id="GO:0005891">
    <property type="term" value="C:voltage-gated calcium channel complex"/>
    <property type="evidence" value="ECO:0007669"/>
    <property type="project" value="InterPro"/>
</dbReference>
<feature type="transmembrane region" description="Helical" evidence="20">
    <location>
        <begin position="1541"/>
        <end position="1563"/>
    </location>
</feature>
<keyword evidence="15" id="KW-0407">Ion channel</keyword>
<dbReference type="SUPFAM" id="SSF48452">
    <property type="entry name" value="TPR-like"/>
    <property type="match status" value="1"/>
</dbReference>
<feature type="transmembrane region" description="Helical" evidence="20">
    <location>
        <begin position="253"/>
        <end position="270"/>
    </location>
</feature>
<evidence type="ECO:0000256" key="12">
    <source>
        <dbReference type="ARBA" id="ARBA00023065"/>
    </source>
</evidence>
<evidence type="ECO:0000313" key="22">
    <source>
        <dbReference type="Proteomes" id="UP000001554"/>
    </source>
</evidence>
<dbReference type="FunFam" id="1.10.287.70:FF:000007">
    <property type="entry name" value="Voltage-dependent L-type calcium channel subunit alpha"/>
    <property type="match status" value="1"/>
</dbReference>
<feature type="transmembrane region" description="Helical" evidence="20">
    <location>
        <begin position="310"/>
        <end position="332"/>
    </location>
</feature>
<feature type="compositionally biased region" description="Polar residues" evidence="19">
    <location>
        <begin position="1884"/>
        <end position="1898"/>
    </location>
</feature>
<feature type="region of interest" description="Disordered" evidence="19">
    <location>
        <begin position="845"/>
        <end position="1058"/>
    </location>
</feature>
<dbReference type="Proteomes" id="UP000001554">
    <property type="component" value="Chromosome 8"/>
</dbReference>
<dbReference type="PANTHER" id="PTHR45628">
    <property type="entry name" value="VOLTAGE-DEPENDENT CALCIUM CHANNEL TYPE A SUBUNIT ALPHA-1"/>
    <property type="match status" value="1"/>
</dbReference>
<dbReference type="FunFam" id="1.10.287.70:FF:000059">
    <property type="entry name" value="Voltage-dependent N-type calcium channel subunit alpha"/>
    <property type="match status" value="1"/>
</dbReference>
<evidence type="ECO:0000256" key="1">
    <source>
        <dbReference type="ARBA" id="ARBA00004141"/>
    </source>
</evidence>
<comment type="subcellular location">
    <subcellularLocation>
        <location evidence="1 18">Membrane</location>
        <topology evidence="1 18">Multi-pass membrane protein</topology>
    </subcellularLocation>
</comment>
<feature type="transmembrane region" description="Helical" evidence="20">
    <location>
        <begin position="391"/>
        <end position="412"/>
    </location>
</feature>
<organism evidence="22 23">
    <name type="scientific">Branchiostoma floridae</name>
    <name type="common">Florida lancelet</name>
    <name type="synonym">Amphioxus</name>
    <dbReference type="NCBI Taxonomy" id="7739"/>
    <lineage>
        <taxon>Eukaryota</taxon>
        <taxon>Metazoa</taxon>
        <taxon>Chordata</taxon>
        <taxon>Cephalochordata</taxon>
        <taxon>Leptocardii</taxon>
        <taxon>Amphioxiformes</taxon>
        <taxon>Branchiostomatidae</taxon>
        <taxon>Branchiostoma</taxon>
    </lineage>
</organism>
<evidence type="ECO:0000256" key="7">
    <source>
        <dbReference type="ARBA" id="ARBA00022723"/>
    </source>
</evidence>
<keyword evidence="7 17" id="KW-0479">Metal-binding</keyword>
<keyword evidence="6 20" id="KW-0812">Transmembrane</keyword>
<keyword evidence="4 18" id="KW-0109">Calcium transport</keyword>
<dbReference type="GO" id="GO:0001518">
    <property type="term" value="C:voltage-gated sodium channel complex"/>
    <property type="evidence" value="ECO:0000318"/>
    <property type="project" value="GO_Central"/>
</dbReference>
<feature type="compositionally biased region" description="Polar residues" evidence="19">
    <location>
        <begin position="86"/>
        <end position="98"/>
    </location>
</feature>
<dbReference type="FunFam" id="1.20.120.350:FF:000011">
    <property type="entry name" value="Voltage-dependent N-type calcium channel subunit alpha"/>
    <property type="match status" value="1"/>
</dbReference>
<feature type="transmembrane region" description="Helical" evidence="20">
    <location>
        <begin position="1628"/>
        <end position="1651"/>
    </location>
</feature>
<gene>
    <name evidence="23" type="primary">LOC118421257</name>
</gene>
<feature type="transmembrane region" description="Helical" evidence="20">
    <location>
        <begin position="1475"/>
        <end position="1497"/>
    </location>
</feature>
<dbReference type="InterPro" id="IPR031649">
    <property type="entry name" value="GPHH_dom"/>
</dbReference>
<dbReference type="FunFam" id="1.10.287.70:FF:000023">
    <property type="entry name" value="Voltage-dependent R-type calcium channel subunit alpha"/>
    <property type="match status" value="1"/>
</dbReference>
<dbReference type="FunFam" id="1.20.120.350:FF:000015">
    <property type="entry name" value="Voltage-dependent N-type calcium channel subunit alpha"/>
    <property type="match status" value="1"/>
</dbReference>
<evidence type="ECO:0000256" key="9">
    <source>
        <dbReference type="ARBA" id="ARBA00022837"/>
    </source>
</evidence>
<feature type="transmembrane region" description="Helical" evidence="20">
    <location>
        <begin position="1442"/>
        <end position="1463"/>
    </location>
</feature>
<evidence type="ECO:0000256" key="6">
    <source>
        <dbReference type="ARBA" id="ARBA00022692"/>
    </source>
</evidence>
<dbReference type="FunFam" id="1.20.120.350:FF:000013">
    <property type="entry name" value="Voltage-dependent N-type calcium channel subunit alpha"/>
    <property type="match status" value="1"/>
</dbReference>
<feature type="compositionally biased region" description="Basic and acidic residues" evidence="19">
    <location>
        <begin position="117"/>
        <end position="128"/>
    </location>
</feature>
<dbReference type="GO" id="GO:0043005">
    <property type="term" value="C:neuron projection"/>
    <property type="evidence" value="ECO:0000318"/>
    <property type="project" value="GO_Central"/>
</dbReference>
<keyword evidence="11 20" id="KW-1133">Transmembrane helix</keyword>
<dbReference type="InterPro" id="IPR002077">
    <property type="entry name" value="VDCCAlpha1"/>
</dbReference>
<feature type="binding site" evidence="17">
    <location>
        <position position="745"/>
    </location>
    <ligand>
        <name>Ca(2+)</name>
        <dbReference type="ChEBI" id="CHEBI:29108"/>
    </ligand>
</feature>
<dbReference type="SMART" id="SM01062">
    <property type="entry name" value="Ca_chan_IQ"/>
    <property type="match status" value="1"/>
</dbReference>
<keyword evidence="22" id="KW-1185">Reference proteome</keyword>